<feature type="compositionally biased region" description="Low complexity" evidence="5">
    <location>
        <begin position="292"/>
        <end position="304"/>
    </location>
</feature>
<protein>
    <submittedName>
        <fullName evidence="7">LALA0S12e03994g1_1</fullName>
    </submittedName>
</protein>
<dbReference type="InterPro" id="IPR046347">
    <property type="entry name" value="bZIP_sf"/>
</dbReference>
<dbReference type="HOGENOM" id="CLU_027901_0_0_1"/>
<sequence length="644" mass="69698">MTGQSRGHSDASNNVGDSANVVSSFDLEPNPFEQSFATTKKAHTLKAPDAEHASAHQTDGQHLAGSMNTGVLNAFPAHKTTLEYPQPAQPSGMPAHSNVTSHGHSFDHSAAANSNNPTSYKLEPHMEHGKPDEYSTRLPPLLLTDPARSSSSMIVQQHTRSPGSSTVHSNHPHPHYQLPPAQNSHFTPLSQNVMPPGTTTPSFFLNLSKTGFTPNSTGMRPCLTPGNVPATDPSHSQLQGHPNNHVQHQGKPPPRPSPSLQSPANIMPPLSLPAEQITPGLSSLLGLPLQHQIPQQQQPQSQTQRFSPKLGMQSAQWGPLSAQLSGNSTAVHSNSSTSSNSLGVIPTANNKKAMASVKSGRGSADSQSSSDMTRVPSTGHTAVPGESKVLSSKDSPYSNEPPTKRYKGKSKANLPKAVIDTSFSRPKNEQDRKRREFLERNRVAASKFRKRKKQYIKKVEADLKFYETEYDDLGQCMDKLCGISKTNINSSLVGMLKQALLQDDMKSSLTLCSHIEQVLLQTHYVQRGGGNPVREEEERRRLENPEGDNSEYEYTRRSSMAAGSEADGYQQNQVLDQTDPESSGTKGPLPDQATGTINNLPLIINGNTLLSLEDVQKSSQKQNLVENVDPSVKVEAGLPSNPTG</sequence>
<dbReference type="EMBL" id="LN736371">
    <property type="protein sequence ID" value="CEP64660.1"/>
    <property type="molecule type" value="Genomic_DNA"/>
</dbReference>
<name>A0A0C7N9W2_9SACH</name>
<dbReference type="AlphaFoldDB" id="A0A0C7N9W2"/>
<proteinExistence type="predicted"/>
<feature type="compositionally biased region" description="Polar residues" evidence="5">
    <location>
        <begin position="233"/>
        <end position="247"/>
    </location>
</feature>
<feature type="region of interest" description="Disordered" evidence="5">
    <location>
        <begin position="148"/>
        <end position="275"/>
    </location>
</feature>
<feature type="region of interest" description="Disordered" evidence="5">
    <location>
        <begin position="620"/>
        <end position="644"/>
    </location>
</feature>
<evidence type="ECO:0000259" key="6">
    <source>
        <dbReference type="PROSITE" id="PS50217"/>
    </source>
</evidence>
<dbReference type="CDD" id="cd14687">
    <property type="entry name" value="bZIP_ATF2"/>
    <property type="match status" value="1"/>
</dbReference>
<feature type="compositionally biased region" description="Basic and acidic residues" evidence="5">
    <location>
        <begin position="533"/>
        <end position="544"/>
    </location>
</feature>
<dbReference type="RefSeq" id="XP_022630865.1">
    <property type="nucleotide sequence ID" value="XM_022775081.1"/>
</dbReference>
<evidence type="ECO:0000313" key="7">
    <source>
        <dbReference type="EMBL" id="CEP64660.1"/>
    </source>
</evidence>
<keyword evidence="4" id="KW-0539">Nucleus</keyword>
<dbReference type="SMART" id="SM00338">
    <property type="entry name" value="BRLZ"/>
    <property type="match status" value="1"/>
</dbReference>
<dbReference type="InterPro" id="IPR004827">
    <property type="entry name" value="bZIP"/>
</dbReference>
<dbReference type="InterPro" id="IPR051027">
    <property type="entry name" value="bZIP_transcription_factors"/>
</dbReference>
<comment type="subcellular location">
    <subcellularLocation>
        <location evidence="1">Nucleus</location>
    </subcellularLocation>
</comment>
<feature type="compositionally biased region" description="Polar residues" evidence="5">
    <location>
        <begin position="148"/>
        <end position="169"/>
    </location>
</feature>
<dbReference type="Proteomes" id="UP000054304">
    <property type="component" value="Unassembled WGS sequence"/>
</dbReference>
<feature type="compositionally biased region" description="Polar residues" evidence="5">
    <location>
        <begin position="575"/>
        <end position="585"/>
    </location>
</feature>
<reference evidence="7 8" key="1">
    <citation type="submission" date="2014-12" db="EMBL/GenBank/DDBJ databases">
        <authorList>
            <person name="Neuveglise Cecile"/>
        </authorList>
    </citation>
    <scope>NUCLEOTIDE SEQUENCE [LARGE SCALE GENOMIC DNA]</scope>
    <source>
        <strain evidence="7 8">CBS 12615</strain>
    </source>
</reference>
<keyword evidence="2" id="KW-0805">Transcription regulation</keyword>
<evidence type="ECO:0000256" key="2">
    <source>
        <dbReference type="ARBA" id="ARBA00023015"/>
    </source>
</evidence>
<accession>A0A0C7N9W2</accession>
<feature type="domain" description="BZIP" evidence="6">
    <location>
        <begin position="431"/>
        <end position="480"/>
    </location>
</feature>
<evidence type="ECO:0000256" key="1">
    <source>
        <dbReference type="ARBA" id="ARBA00004123"/>
    </source>
</evidence>
<keyword evidence="3" id="KW-0804">Transcription</keyword>
<dbReference type="GeneID" id="34688221"/>
<keyword evidence="8" id="KW-1185">Reference proteome</keyword>
<feature type="region of interest" description="Disordered" evidence="5">
    <location>
        <begin position="575"/>
        <end position="594"/>
    </location>
</feature>
<dbReference type="SUPFAM" id="SSF57959">
    <property type="entry name" value="Leucine zipper domain"/>
    <property type="match status" value="1"/>
</dbReference>
<dbReference type="GO" id="GO:0005634">
    <property type="term" value="C:nucleus"/>
    <property type="evidence" value="ECO:0007669"/>
    <property type="project" value="UniProtKB-SubCell"/>
</dbReference>
<dbReference type="GO" id="GO:0003700">
    <property type="term" value="F:DNA-binding transcription factor activity"/>
    <property type="evidence" value="ECO:0007669"/>
    <property type="project" value="InterPro"/>
</dbReference>
<dbReference type="Pfam" id="PF11785">
    <property type="entry name" value="Aft1_OSA"/>
    <property type="match status" value="1"/>
</dbReference>
<organism evidence="7 8">
    <name type="scientific">Lachancea lanzarotensis</name>
    <dbReference type="NCBI Taxonomy" id="1245769"/>
    <lineage>
        <taxon>Eukaryota</taxon>
        <taxon>Fungi</taxon>
        <taxon>Dikarya</taxon>
        <taxon>Ascomycota</taxon>
        <taxon>Saccharomycotina</taxon>
        <taxon>Saccharomycetes</taxon>
        <taxon>Saccharomycetales</taxon>
        <taxon>Saccharomycetaceae</taxon>
        <taxon>Lachancea</taxon>
    </lineage>
</organism>
<feature type="region of interest" description="Disordered" evidence="5">
    <location>
        <begin position="1"/>
        <end position="118"/>
    </location>
</feature>
<dbReference type="PROSITE" id="PS50217">
    <property type="entry name" value="BZIP"/>
    <property type="match status" value="1"/>
</dbReference>
<dbReference type="STRING" id="1245769.A0A0C7N9W2"/>
<feature type="region of interest" description="Disordered" evidence="5">
    <location>
        <begin position="527"/>
        <end position="569"/>
    </location>
</feature>
<dbReference type="InterPro" id="IPR020956">
    <property type="entry name" value="TF_Aft1_OSM"/>
</dbReference>
<evidence type="ECO:0000313" key="8">
    <source>
        <dbReference type="Proteomes" id="UP000054304"/>
    </source>
</evidence>
<feature type="compositionally biased region" description="Polar residues" evidence="5">
    <location>
        <begin position="180"/>
        <end position="218"/>
    </location>
</feature>
<feature type="compositionally biased region" description="Low complexity" evidence="5">
    <location>
        <begin position="327"/>
        <end position="341"/>
    </location>
</feature>
<feature type="compositionally biased region" description="Polar residues" evidence="5">
    <location>
        <begin position="389"/>
        <end position="401"/>
    </location>
</feature>
<feature type="compositionally biased region" description="Polar residues" evidence="5">
    <location>
        <begin position="55"/>
        <end position="71"/>
    </location>
</feature>
<feature type="compositionally biased region" description="Low complexity" evidence="5">
    <location>
        <begin position="359"/>
        <end position="371"/>
    </location>
</feature>
<dbReference type="OrthoDB" id="295274at2759"/>
<feature type="compositionally biased region" description="Polar residues" evidence="5">
    <location>
        <begin position="1"/>
        <end position="23"/>
    </location>
</feature>
<feature type="region of interest" description="Disordered" evidence="5">
    <location>
        <begin position="292"/>
        <end position="412"/>
    </location>
</feature>
<evidence type="ECO:0000256" key="4">
    <source>
        <dbReference type="ARBA" id="ARBA00023242"/>
    </source>
</evidence>
<dbReference type="Gene3D" id="1.20.5.170">
    <property type="match status" value="1"/>
</dbReference>
<dbReference type="PANTHER" id="PTHR19304">
    <property type="entry name" value="CYCLIC-AMP RESPONSE ELEMENT BINDING PROTEIN"/>
    <property type="match status" value="1"/>
</dbReference>
<evidence type="ECO:0000256" key="3">
    <source>
        <dbReference type="ARBA" id="ARBA00023163"/>
    </source>
</evidence>
<evidence type="ECO:0000256" key="5">
    <source>
        <dbReference type="SAM" id="MobiDB-lite"/>
    </source>
</evidence>
<gene>
    <name evidence="7" type="ORF">LALA0_S12e03994g</name>
</gene>